<sequence>MKHRTSLTLAAVAVAAALGAGYLGGGFTTRGEAVATLDPARVEFIRTPGGFLQVAEMRKVEEFAWQTAWACPFVDCSGLPKTISRVRVKAQFVFRIPLAERWKLEPEGDRYKLTVPPLQLQAPVAFDTGSMEIVTTEQSVFSPGAAPNRENAVRHLGPELAQRGASPAYLDAQRQNAERTVVEFARKWMLEQGRKDARPIRVVFDGPNPL</sequence>
<accession>A0ABR9S633</accession>
<name>A0ABR9S633_9BURK</name>
<evidence type="ECO:0000313" key="2">
    <source>
        <dbReference type="Proteomes" id="UP000806285"/>
    </source>
</evidence>
<protein>
    <recommendedName>
        <fullName evidence="3">DUF4230 domain-containing protein</fullName>
    </recommendedName>
</protein>
<reference evidence="1 2" key="1">
    <citation type="submission" date="2020-10" db="EMBL/GenBank/DDBJ databases">
        <title>Ramlibacter sp. HM2 16S ribosomal RNA gene Genome sequencing and assembly.</title>
        <authorList>
            <person name="Kang M."/>
        </authorList>
    </citation>
    <scope>NUCLEOTIDE SEQUENCE [LARGE SCALE GENOMIC DNA]</scope>
    <source>
        <strain evidence="1 2">HM2</strain>
    </source>
</reference>
<keyword evidence="2" id="KW-1185">Reference proteome</keyword>
<evidence type="ECO:0008006" key="3">
    <source>
        <dbReference type="Google" id="ProtNLM"/>
    </source>
</evidence>
<dbReference type="Proteomes" id="UP000806285">
    <property type="component" value="Unassembled WGS sequence"/>
</dbReference>
<evidence type="ECO:0000313" key="1">
    <source>
        <dbReference type="EMBL" id="MBE7368970.1"/>
    </source>
</evidence>
<dbReference type="RefSeq" id="WP_193677583.1">
    <property type="nucleotide sequence ID" value="NZ_JADDIV010000004.1"/>
</dbReference>
<gene>
    <name evidence="1" type="ORF">IM787_15515</name>
</gene>
<proteinExistence type="predicted"/>
<comment type="caution">
    <text evidence="1">The sequence shown here is derived from an EMBL/GenBank/DDBJ whole genome shotgun (WGS) entry which is preliminary data.</text>
</comment>
<organism evidence="1 2">
    <name type="scientific">Ramlibacter pallidus</name>
    <dbReference type="NCBI Taxonomy" id="2780087"/>
    <lineage>
        <taxon>Bacteria</taxon>
        <taxon>Pseudomonadati</taxon>
        <taxon>Pseudomonadota</taxon>
        <taxon>Betaproteobacteria</taxon>
        <taxon>Burkholderiales</taxon>
        <taxon>Comamonadaceae</taxon>
        <taxon>Ramlibacter</taxon>
    </lineage>
</organism>
<dbReference type="EMBL" id="JADDIV010000004">
    <property type="protein sequence ID" value="MBE7368970.1"/>
    <property type="molecule type" value="Genomic_DNA"/>
</dbReference>